<dbReference type="PANTHER" id="PTHR34762:SF1">
    <property type="entry name" value="SMALL VASOHIBIN-BINDING PROTEIN"/>
    <property type="match status" value="1"/>
</dbReference>
<evidence type="ECO:0000256" key="6">
    <source>
        <dbReference type="ARBA" id="ARBA00022525"/>
    </source>
</evidence>
<comment type="caution">
    <text evidence="10">The sequence shown here is derived from an EMBL/GenBank/DDBJ whole genome shotgun (WGS) entry which is preliminary data.</text>
</comment>
<evidence type="ECO:0000256" key="4">
    <source>
        <dbReference type="ARBA" id="ARBA00018251"/>
    </source>
</evidence>
<dbReference type="GO" id="GO:0005856">
    <property type="term" value="C:cytoskeleton"/>
    <property type="evidence" value="ECO:0007669"/>
    <property type="project" value="UniProtKB-SubCell"/>
</dbReference>
<feature type="region of interest" description="Disordered" evidence="9">
    <location>
        <begin position="174"/>
        <end position="193"/>
    </location>
</feature>
<dbReference type="InterPro" id="IPR031378">
    <property type="entry name" value="SVBP"/>
</dbReference>
<dbReference type="AlphaFoldDB" id="A0AAE0ZA43"/>
<reference evidence="10" key="1">
    <citation type="journal article" date="2023" name="G3 (Bethesda)">
        <title>A reference genome for the long-term kleptoplast-retaining sea slug Elysia crispata morphotype clarki.</title>
        <authorList>
            <person name="Eastman K.E."/>
            <person name="Pendleton A.L."/>
            <person name="Shaikh M.A."/>
            <person name="Suttiyut T."/>
            <person name="Ogas R."/>
            <person name="Tomko P."/>
            <person name="Gavelis G."/>
            <person name="Widhalm J.R."/>
            <person name="Wisecaver J.H."/>
        </authorList>
    </citation>
    <scope>NUCLEOTIDE SEQUENCE</scope>
    <source>
        <strain evidence="10">ECLA1</strain>
    </source>
</reference>
<keyword evidence="8" id="KW-0206">Cytoskeleton</keyword>
<organism evidence="10 11">
    <name type="scientific">Elysia crispata</name>
    <name type="common">lettuce slug</name>
    <dbReference type="NCBI Taxonomy" id="231223"/>
    <lineage>
        <taxon>Eukaryota</taxon>
        <taxon>Metazoa</taxon>
        <taxon>Spiralia</taxon>
        <taxon>Lophotrochozoa</taxon>
        <taxon>Mollusca</taxon>
        <taxon>Gastropoda</taxon>
        <taxon>Heterobranchia</taxon>
        <taxon>Euthyneura</taxon>
        <taxon>Panpulmonata</taxon>
        <taxon>Sacoglossa</taxon>
        <taxon>Placobranchoidea</taxon>
        <taxon>Plakobranchidae</taxon>
        <taxon>Elysia</taxon>
    </lineage>
</organism>
<protein>
    <recommendedName>
        <fullName evidence="4">Small vasohibin-binding protein</fullName>
    </recommendedName>
</protein>
<evidence type="ECO:0000256" key="3">
    <source>
        <dbReference type="ARBA" id="ARBA00006072"/>
    </source>
</evidence>
<dbReference type="GO" id="GO:0005576">
    <property type="term" value="C:extracellular region"/>
    <property type="evidence" value="ECO:0007669"/>
    <property type="project" value="UniProtKB-SubCell"/>
</dbReference>
<dbReference type="GO" id="GO:0045177">
    <property type="term" value="C:apical part of cell"/>
    <property type="evidence" value="ECO:0007669"/>
    <property type="project" value="TreeGrafter"/>
</dbReference>
<comment type="similarity">
    <text evidence="3">Belongs to the SVBP family.</text>
</comment>
<evidence type="ECO:0000256" key="5">
    <source>
        <dbReference type="ARBA" id="ARBA00022490"/>
    </source>
</evidence>
<keyword evidence="11" id="KW-1185">Reference proteome</keyword>
<evidence type="ECO:0000256" key="2">
    <source>
        <dbReference type="ARBA" id="ARBA00004613"/>
    </source>
</evidence>
<evidence type="ECO:0000256" key="9">
    <source>
        <dbReference type="SAM" id="MobiDB-lite"/>
    </source>
</evidence>
<evidence type="ECO:0000256" key="8">
    <source>
        <dbReference type="ARBA" id="ARBA00023212"/>
    </source>
</evidence>
<dbReference type="GO" id="GO:0009306">
    <property type="term" value="P:protein secretion"/>
    <property type="evidence" value="ECO:0007669"/>
    <property type="project" value="TreeGrafter"/>
</dbReference>
<keyword evidence="7" id="KW-0175">Coiled coil</keyword>
<evidence type="ECO:0000256" key="1">
    <source>
        <dbReference type="ARBA" id="ARBA00004245"/>
    </source>
</evidence>
<keyword evidence="6" id="KW-0964">Secreted</keyword>
<keyword evidence="5" id="KW-0963">Cytoplasm</keyword>
<evidence type="ECO:0000313" key="11">
    <source>
        <dbReference type="Proteomes" id="UP001283361"/>
    </source>
</evidence>
<accession>A0AAE0ZA43</accession>
<dbReference type="Proteomes" id="UP001283361">
    <property type="component" value="Unassembled WGS sequence"/>
</dbReference>
<dbReference type="PANTHER" id="PTHR34762">
    <property type="entry name" value="SMALL VASOHIBIN-BINDING PROTEIN"/>
    <property type="match status" value="1"/>
</dbReference>
<dbReference type="GO" id="GO:0031397">
    <property type="term" value="P:negative regulation of protein ubiquitination"/>
    <property type="evidence" value="ECO:0007669"/>
    <property type="project" value="TreeGrafter"/>
</dbReference>
<sequence>MLTVCHQMSPSSTMTSSFSLPLKHHQNASEIDGFFRTKDLHLARHIEALKSAANAPILFPNLNNNAGRPNASFLSIANSGEHTDVSPLRSRPHSSSWAIDPSNVPGNLRKRCSIDKNDTALTVEEILSRGSSVSEKALVFEDGIQVSKSRVKARRKLVKTHKRKSETISHKLSGSPFAQFSKNTHSKLSRGTKSVESSKDLDALTALCKGITIQEKSSSTANVKLASYGSKPPITQAGQQQNAKASVPTLNISKLVDNPSNSRKTVAVTDHLHRRKSLNKSEEIKTVKVFQSDQQSGVISDLGLAIPCAPPATPTAEQLRKFEYVPSLQDVRAQRAFRQRLQAMELKASQKEIRKQENLMASEKLSLKEKKQQQKKIQRQQIYALNKVMTELEHERFCTFMQGVGSG</sequence>
<name>A0AAE0ZA43_9GAST</name>
<dbReference type="Pfam" id="PF15674">
    <property type="entry name" value="CCDC23"/>
    <property type="match status" value="1"/>
</dbReference>
<evidence type="ECO:0000313" key="10">
    <source>
        <dbReference type="EMBL" id="KAK3765528.1"/>
    </source>
</evidence>
<gene>
    <name evidence="10" type="ORF">RRG08_054052</name>
</gene>
<proteinExistence type="inferred from homology"/>
<evidence type="ECO:0000256" key="7">
    <source>
        <dbReference type="ARBA" id="ARBA00023054"/>
    </source>
</evidence>
<feature type="compositionally biased region" description="Polar residues" evidence="9">
    <location>
        <begin position="174"/>
        <end position="183"/>
    </location>
</feature>
<dbReference type="EMBL" id="JAWDGP010004298">
    <property type="protein sequence ID" value="KAK3765528.1"/>
    <property type="molecule type" value="Genomic_DNA"/>
</dbReference>
<comment type="subcellular location">
    <subcellularLocation>
        <location evidence="1">Cytoplasm</location>
        <location evidence="1">Cytoskeleton</location>
    </subcellularLocation>
    <subcellularLocation>
        <location evidence="2">Secreted</location>
    </subcellularLocation>
</comment>
<feature type="region of interest" description="Disordered" evidence="9">
    <location>
        <begin position="82"/>
        <end position="102"/>
    </location>
</feature>